<keyword evidence="3 4" id="KW-0472">Membrane</keyword>
<feature type="transmembrane region" description="Helical" evidence="4">
    <location>
        <begin position="141"/>
        <end position="164"/>
    </location>
</feature>
<evidence type="ECO:0000313" key="5">
    <source>
        <dbReference type="EMBL" id="SHN54239.1"/>
    </source>
</evidence>
<name>A0A1M7S6D4_9BACT</name>
<organism evidence="5 6">
    <name type="scientific">Desulfovibrio litoralis DSM 11393</name>
    <dbReference type="NCBI Taxonomy" id="1121455"/>
    <lineage>
        <taxon>Bacteria</taxon>
        <taxon>Pseudomonadati</taxon>
        <taxon>Thermodesulfobacteriota</taxon>
        <taxon>Desulfovibrionia</taxon>
        <taxon>Desulfovibrionales</taxon>
        <taxon>Desulfovibrionaceae</taxon>
        <taxon>Desulfovibrio</taxon>
    </lineage>
</organism>
<dbReference type="PANTHER" id="PTHR23518">
    <property type="entry name" value="C-METHYLTRANSFERASE"/>
    <property type="match status" value="1"/>
</dbReference>
<dbReference type="OrthoDB" id="9774288at2"/>
<feature type="transmembrane region" description="Helical" evidence="4">
    <location>
        <begin position="208"/>
        <end position="232"/>
    </location>
</feature>
<feature type="transmembrane region" description="Helical" evidence="4">
    <location>
        <begin position="362"/>
        <end position="381"/>
    </location>
</feature>
<reference evidence="5 6" key="1">
    <citation type="submission" date="2016-12" db="EMBL/GenBank/DDBJ databases">
        <authorList>
            <person name="Song W.-J."/>
            <person name="Kurnit D.M."/>
        </authorList>
    </citation>
    <scope>NUCLEOTIDE SEQUENCE [LARGE SCALE GENOMIC DNA]</scope>
    <source>
        <strain evidence="5 6">DSM 11393</strain>
    </source>
</reference>
<dbReference type="GO" id="GO:0022857">
    <property type="term" value="F:transmembrane transporter activity"/>
    <property type="evidence" value="ECO:0007669"/>
    <property type="project" value="InterPro"/>
</dbReference>
<feature type="transmembrane region" description="Helical" evidence="4">
    <location>
        <begin position="170"/>
        <end position="187"/>
    </location>
</feature>
<dbReference type="EMBL" id="FRDI01000003">
    <property type="protein sequence ID" value="SHN54239.1"/>
    <property type="molecule type" value="Genomic_DNA"/>
</dbReference>
<proteinExistence type="predicted"/>
<evidence type="ECO:0000313" key="6">
    <source>
        <dbReference type="Proteomes" id="UP000186469"/>
    </source>
</evidence>
<dbReference type="AlphaFoldDB" id="A0A1M7S6D4"/>
<evidence type="ECO:0000256" key="2">
    <source>
        <dbReference type="ARBA" id="ARBA00022989"/>
    </source>
</evidence>
<feature type="transmembrane region" description="Helical" evidence="4">
    <location>
        <begin position="244"/>
        <end position="262"/>
    </location>
</feature>
<feature type="transmembrane region" description="Helical" evidence="4">
    <location>
        <begin position="336"/>
        <end position="356"/>
    </location>
</feature>
<evidence type="ECO:0000256" key="3">
    <source>
        <dbReference type="ARBA" id="ARBA00023136"/>
    </source>
</evidence>
<sequence length="385" mass="43295">MFLEVVKNIKNKEMFIYLILLSMSVAIGFQGWSTLIVNFSIDAVGLTPAQNGLLQSVRELPGLLTVGVVLLLLFVKEEKLVFFAALISAIGVSLTGYFPTLSGLIITCLIASFGFHYFEGTNQSLTLQYFSKTEAPIVMGLLRSANACGNFVVGLCIFIAGDFFSYKQNFHLAGGLALIGIAVAFYFRPKTVVALPVQRRGVVIKARYWLFYLLTICSGARRQMFVVFSLLLLVKNFNFTVRDIALLFLINNLINWFLNPLVGRMINSIGERKLLTIKYVCLSLIFFAYTEISNIWIIVALYISEQFFFNFTLNIRTYFQKIAHPEDIAPTMSFSVTLNHIAAVIVPFVGGMLWMYDFRLPFYMGVGFAIASLILTQFMRIPDAD</sequence>
<keyword evidence="1 4" id="KW-0812">Transmembrane</keyword>
<keyword evidence="6" id="KW-1185">Reference proteome</keyword>
<feature type="transmembrane region" description="Helical" evidence="4">
    <location>
        <begin position="15"/>
        <end position="37"/>
    </location>
</feature>
<protein>
    <submittedName>
        <fullName evidence="5">Major Facilitator Superfamily protein</fullName>
    </submittedName>
</protein>
<dbReference type="Gene3D" id="1.20.1250.20">
    <property type="entry name" value="MFS general substrate transporter like domains"/>
    <property type="match status" value="2"/>
</dbReference>
<dbReference type="PANTHER" id="PTHR23518:SF2">
    <property type="entry name" value="MAJOR FACILITATOR SUPERFAMILY TRANSPORTER"/>
    <property type="match status" value="1"/>
</dbReference>
<evidence type="ECO:0000256" key="1">
    <source>
        <dbReference type="ARBA" id="ARBA00022692"/>
    </source>
</evidence>
<evidence type="ECO:0000256" key="4">
    <source>
        <dbReference type="SAM" id="Phobius"/>
    </source>
</evidence>
<dbReference type="Pfam" id="PF07690">
    <property type="entry name" value="MFS_1"/>
    <property type="match status" value="1"/>
</dbReference>
<dbReference type="Proteomes" id="UP000186469">
    <property type="component" value="Unassembled WGS sequence"/>
</dbReference>
<dbReference type="RefSeq" id="WP_072696217.1">
    <property type="nucleotide sequence ID" value="NZ_FRDI01000003.1"/>
</dbReference>
<keyword evidence="2 4" id="KW-1133">Transmembrane helix</keyword>
<feature type="transmembrane region" description="Helical" evidence="4">
    <location>
        <begin position="104"/>
        <end position="120"/>
    </location>
</feature>
<dbReference type="STRING" id="1121455.SAMN02745728_00511"/>
<feature type="transmembrane region" description="Helical" evidence="4">
    <location>
        <begin position="80"/>
        <end position="98"/>
    </location>
</feature>
<dbReference type="InterPro" id="IPR036259">
    <property type="entry name" value="MFS_trans_sf"/>
</dbReference>
<gene>
    <name evidence="5" type="ORF">SAMN02745728_00511</name>
</gene>
<feature type="transmembrane region" description="Helical" evidence="4">
    <location>
        <begin position="57"/>
        <end position="75"/>
    </location>
</feature>
<dbReference type="SUPFAM" id="SSF103473">
    <property type="entry name" value="MFS general substrate transporter"/>
    <property type="match status" value="1"/>
</dbReference>
<accession>A0A1M7S6D4</accession>
<dbReference type="InterPro" id="IPR011701">
    <property type="entry name" value="MFS"/>
</dbReference>